<evidence type="ECO:0000256" key="2">
    <source>
        <dbReference type="ARBA" id="ARBA00022840"/>
    </source>
</evidence>
<comment type="caution">
    <text evidence="5">The sequence shown here is derived from an EMBL/GenBank/DDBJ whole genome shotgun (WGS) entry which is preliminary data.</text>
</comment>
<dbReference type="InterPro" id="IPR007560">
    <property type="entry name" value="Restrct_endonuc_IV_Mrr"/>
</dbReference>
<evidence type="ECO:0000313" key="6">
    <source>
        <dbReference type="Proteomes" id="UP000179221"/>
    </source>
</evidence>
<proteinExistence type="predicted"/>
<evidence type="ECO:0000256" key="1">
    <source>
        <dbReference type="ARBA" id="ARBA00022741"/>
    </source>
</evidence>
<evidence type="ECO:0000259" key="4">
    <source>
        <dbReference type="PROSITE" id="PS51161"/>
    </source>
</evidence>
<sequence length="279" mass="31815">MKQILIKKASGELEPFSEYKLRRSLERVGTLPDVIEKIVSHIMGELKDGASTYDIYKHAFSQLHKYDRPLAGKYSLKRAIMELGPTGHPFERLVSEILKTKEFSTQVGVVVQGICVSHEVDIVAEKDNRHIMVECKFHNRQGIKTDVKVTLYIQARFEDVQRAWLKDKNHTQKFHEAWLVTNTKLTTDAIRYAECVGMKPIGWSYPAQEGLEILIDQSGLHPVTCLTTLSVGIKQQLLNRNIVLCKEMSQNKNVLQTLGLDATQITQVEKEIRQLCKTV</sequence>
<dbReference type="PROSITE" id="PS51161">
    <property type="entry name" value="ATP_CONE"/>
    <property type="match status" value="1"/>
</dbReference>
<dbReference type="GO" id="GO:0009307">
    <property type="term" value="P:DNA restriction-modification system"/>
    <property type="evidence" value="ECO:0007669"/>
    <property type="project" value="InterPro"/>
</dbReference>
<dbReference type="GO" id="GO:0004519">
    <property type="term" value="F:endonuclease activity"/>
    <property type="evidence" value="ECO:0007669"/>
    <property type="project" value="InterPro"/>
</dbReference>
<keyword evidence="2 3" id="KW-0067">ATP-binding</keyword>
<dbReference type="InterPro" id="IPR011856">
    <property type="entry name" value="tRNA_endonuc-like_dom_sf"/>
</dbReference>
<evidence type="ECO:0000313" key="5">
    <source>
        <dbReference type="EMBL" id="OGM26363.1"/>
    </source>
</evidence>
<dbReference type="Pfam" id="PF04471">
    <property type="entry name" value="Mrr_cat"/>
    <property type="match status" value="1"/>
</dbReference>
<keyword evidence="1 3" id="KW-0547">Nucleotide-binding</keyword>
<organism evidence="5 6">
    <name type="scientific">Candidatus Woesebacteria bacterium RIFCSPHIGHO2_01_FULL_40_22</name>
    <dbReference type="NCBI Taxonomy" id="1802499"/>
    <lineage>
        <taxon>Bacteria</taxon>
        <taxon>Candidatus Woeseibacteriota</taxon>
    </lineage>
</organism>
<dbReference type="GO" id="GO:0005524">
    <property type="term" value="F:ATP binding"/>
    <property type="evidence" value="ECO:0007669"/>
    <property type="project" value="UniProtKB-UniRule"/>
</dbReference>
<dbReference type="CDD" id="cd22308">
    <property type="entry name" value="Af1548-like"/>
    <property type="match status" value="1"/>
</dbReference>
<gene>
    <name evidence="5" type="ORF">A2628_03320</name>
</gene>
<dbReference type="InterPro" id="IPR011335">
    <property type="entry name" value="Restrct_endonuc-II-like"/>
</dbReference>
<evidence type="ECO:0000256" key="3">
    <source>
        <dbReference type="PROSITE-ProRule" id="PRU00492"/>
    </source>
</evidence>
<protein>
    <submittedName>
        <fullName evidence="5">ATPase</fullName>
    </submittedName>
</protein>
<feature type="domain" description="ATP-cone" evidence="4">
    <location>
        <begin position="4"/>
        <end position="85"/>
    </location>
</feature>
<dbReference type="GO" id="GO:0003677">
    <property type="term" value="F:DNA binding"/>
    <property type="evidence" value="ECO:0007669"/>
    <property type="project" value="InterPro"/>
</dbReference>
<dbReference type="SUPFAM" id="SSF52980">
    <property type="entry name" value="Restriction endonuclease-like"/>
    <property type="match status" value="1"/>
</dbReference>
<reference evidence="5 6" key="1">
    <citation type="journal article" date="2016" name="Nat. Commun.">
        <title>Thousands of microbial genomes shed light on interconnected biogeochemical processes in an aquifer system.</title>
        <authorList>
            <person name="Anantharaman K."/>
            <person name="Brown C.T."/>
            <person name="Hug L.A."/>
            <person name="Sharon I."/>
            <person name="Castelle C.J."/>
            <person name="Probst A.J."/>
            <person name="Thomas B.C."/>
            <person name="Singh A."/>
            <person name="Wilkins M.J."/>
            <person name="Karaoz U."/>
            <person name="Brodie E.L."/>
            <person name="Williams K.H."/>
            <person name="Hubbard S.S."/>
            <person name="Banfield J.F."/>
        </authorList>
    </citation>
    <scope>NUCLEOTIDE SEQUENCE [LARGE SCALE GENOMIC DNA]</scope>
</reference>
<name>A0A1F7YGD4_9BACT</name>
<dbReference type="Proteomes" id="UP000179221">
    <property type="component" value="Unassembled WGS sequence"/>
</dbReference>
<dbReference type="InterPro" id="IPR005144">
    <property type="entry name" value="ATP-cone_dom"/>
</dbReference>
<dbReference type="EMBL" id="MGGL01000013">
    <property type="protein sequence ID" value="OGM26363.1"/>
    <property type="molecule type" value="Genomic_DNA"/>
</dbReference>
<dbReference type="Gene3D" id="3.40.1350.10">
    <property type="match status" value="1"/>
</dbReference>
<dbReference type="AlphaFoldDB" id="A0A1F7YGD4"/>
<accession>A0A1F7YGD4</accession>